<feature type="signal peptide" evidence="1">
    <location>
        <begin position="1"/>
        <end position="17"/>
    </location>
</feature>
<accession>A0A2M4B2X0</accession>
<proteinExistence type="predicted"/>
<sequence length="68" mass="7619">MLLLLLLRLGLRRYVAGAGGCGDRRILDAVADAGWPDRAVWIAGRFRQPQAQRVLGELLQHGPVGRWW</sequence>
<keyword evidence="1" id="KW-0732">Signal</keyword>
<evidence type="ECO:0000256" key="1">
    <source>
        <dbReference type="SAM" id="SignalP"/>
    </source>
</evidence>
<name>A0A2M4B2X0_9DIPT</name>
<dbReference type="AlphaFoldDB" id="A0A2M4B2X0"/>
<reference evidence="2" key="1">
    <citation type="submission" date="2018-01" db="EMBL/GenBank/DDBJ databases">
        <title>An insight into the sialome of Amazonian anophelines.</title>
        <authorList>
            <person name="Ribeiro J.M."/>
            <person name="Scarpassa V."/>
            <person name="Calvo E."/>
        </authorList>
    </citation>
    <scope>NUCLEOTIDE SEQUENCE</scope>
    <source>
        <tissue evidence="2">Salivary glands</tissue>
    </source>
</reference>
<protein>
    <submittedName>
        <fullName evidence="2">Putative secreted protein</fullName>
    </submittedName>
</protein>
<feature type="chain" id="PRO_5014831089" evidence="1">
    <location>
        <begin position="18"/>
        <end position="68"/>
    </location>
</feature>
<dbReference type="EMBL" id="GGFK01014062">
    <property type="protein sequence ID" value="MBW47383.1"/>
    <property type="molecule type" value="Transcribed_RNA"/>
</dbReference>
<organism evidence="2">
    <name type="scientific">Anopheles triannulatus</name>
    <dbReference type="NCBI Taxonomy" id="58253"/>
    <lineage>
        <taxon>Eukaryota</taxon>
        <taxon>Metazoa</taxon>
        <taxon>Ecdysozoa</taxon>
        <taxon>Arthropoda</taxon>
        <taxon>Hexapoda</taxon>
        <taxon>Insecta</taxon>
        <taxon>Pterygota</taxon>
        <taxon>Neoptera</taxon>
        <taxon>Endopterygota</taxon>
        <taxon>Diptera</taxon>
        <taxon>Nematocera</taxon>
        <taxon>Culicoidea</taxon>
        <taxon>Culicidae</taxon>
        <taxon>Anophelinae</taxon>
        <taxon>Anopheles</taxon>
    </lineage>
</organism>
<evidence type="ECO:0000313" key="2">
    <source>
        <dbReference type="EMBL" id="MBW47383.1"/>
    </source>
</evidence>